<dbReference type="PANTHER" id="PTHR28173">
    <property type="entry name" value="RIBONUCLEASES P/MRP PROTEIN SUBUNIT POP8"/>
    <property type="match status" value="1"/>
</dbReference>
<accession>A0A3M7BUP4</accession>
<dbReference type="InterPro" id="IPR049128">
    <property type="entry name" value="Pop8-like_dom"/>
</dbReference>
<dbReference type="PANTHER" id="PTHR28173:SF1">
    <property type="entry name" value="RIBONUCLEASES P_MRP PROTEIN SUBUNIT POP8"/>
    <property type="match status" value="1"/>
</dbReference>
<evidence type="ECO:0000259" key="1">
    <source>
        <dbReference type="Pfam" id="PF20976"/>
    </source>
</evidence>
<dbReference type="OrthoDB" id="5530243at2759"/>
<evidence type="ECO:0000313" key="2">
    <source>
        <dbReference type="EMBL" id="RMY43167.1"/>
    </source>
</evidence>
<name>A0A3M7BUP4_HORWE</name>
<dbReference type="InterPro" id="IPR020347">
    <property type="entry name" value="Pop8"/>
</dbReference>
<dbReference type="GO" id="GO:0005655">
    <property type="term" value="C:nucleolar ribonuclease P complex"/>
    <property type="evidence" value="ECO:0007669"/>
    <property type="project" value="InterPro"/>
</dbReference>
<gene>
    <name evidence="2" type="ORF">D0865_11442</name>
</gene>
<sequence length="133" mass="14623">MALLSHWLERYRQARVANQFSINSSAHWGRRLYFTPAQIGSSEAKLDAVTAHLHLAASLSQFLGVHGTAISVDIIKLEGRDVWIRVPNQDSSAVIAAAGGWTSIKGEGWRVKGSSSWDARAMARDSGQDLFQF</sequence>
<dbReference type="EMBL" id="QWIN01001224">
    <property type="protein sequence ID" value="RMY43167.1"/>
    <property type="molecule type" value="Genomic_DNA"/>
</dbReference>
<feature type="domain" description="Ribonucleases P/MRP subunit Pop8-like" evidence="1">
    <location>
        <begin position="41"/>
        <end position="101"/>
    </location>
</feature>
<proteinExistence type="predicted"/>
<evidence type="ECO:0000313" key="3">
    <source>
        <dbReference type="Proteomes" id="UP000270230"/>
    </source>
</evidence>
<comment type="caution">
    <text evidence="2">The sequence shown here is derived from an EMBL/GenBank/DDBJ whole genome shotgun (WGS) entry which is preliminary data.</text>
</comment>
<dbReference type="Proteomes" id="UP000270230">
    <property type="component" value="Unassembled WGS sequence"/>
</dbReference>
<dbReference type="GO" id="GO:0000294">
    <property type="term" value="P:nuclear-transcribed mRNA catabolic process, RNase MRP-dependent"/>
    <property type="evidence" value="ECO:0007669"/>
    <property type="project" value="TreeGrafter"/>
</dbReference>
<dbReference type="GO" id="GO:0000172">
    <property type="term" value="C:ribonuclease MRP complex"/>
    <property type="evidence" value="ECO:0007669"/>
    <property type="project" value="InterPro"/>
</dbReference>
<dbReference type="GO" id="GO:0004526">
    <property type="term" value="F:ribonuclease P activity"/>
    <property type="evidence" value="ECO:0007669"/>
    <property type="project" value="TreeGrafter"/>
</dbReference>
<organism evidence="2 3">
    <name type="scientific">Hortaea werneckii</name>
    <name type="common">Black yeast</name>
    <name type="synonym">Cladosporium werneckii</name>
    <dbReference type="NCBI Taxonomy" id="91943"/>
    <lineage>
        <taxon>Eukaryota</taxon>
        <taxon>Fungi</taxon>
        <taxon>Dikarya</taxon>
        <taxon>Ascomycota</taxon>
        <taxon>Pezizomycotina</taxon>
        <taxon>Dothideomycetes</taxon>
        <taxon>Dothideomycetidae</taxon>
        <taxon>Mycosphaerellales</taxon>
        <taxon>Teratosphaeriaceae</taxon>
        <taxon>Hortaea</taxon>
    </lineage>
</organism>
<protein>
    <recommendedName>
        <fullName evidence="1">Ribonucleases P/MRP subunit Pop8-like domain-containing protein</fullName>
    </recommendedName>
</protein>
<reference evidence="2 3" key="1">
    <citation type="journal article" date="2018" name="BMC Genomics">
        <title>Genomic evidence for intraspecific hybridization in a clonal and extremely halotolerant yeast.</title>
        <authorList>
            <person name="Gostincar C."/>
            <person name="Stajich J.E."/>
            <person name="Zupancic J."/>
            <person name="Zalar P."/>
            <person name="Gunde-Cimerman N."/>
        </authorList>
    </citation>
    <scope>NUCLEOTIDE SEQUENCE [LARGE SCALE GENOMIC DNA]</scope>
    <source>
        <strain evidence="2 3">EXF-151</strain>
    </source>
</reference>
<dbReference type="VEuPathDB" id="FungiDB:BTJ68_01852"/>
<dbReference type="AlphaFoldDB" id="A0A3M7BUP4"/>
<dbReference type="GO" id="GO:0000171">
    <property type="term" value="F:ribonuclease MRP activity"/>
    <property type="evidence" value="ECO:0007669"/>
    <property type="project" value="TreeGrafter"/>
</dbReference>
<dbReference type="GO" id="GO:0034965">
    <property type="term" value="P:intronic box C/D snoRNA processing"/>
    <property type="evidence" value="ECO:0007669"/>
    <property type="project" value="TreeGrafter"/>
</dbReference>
<dbReference type="GO" id="GO:0008033">
    <property type="term" value="P:tRNA processing"/>
    <property type="evidence" value="ECO:0007669"/>
    <property type="project" value="InterPro"/>
</dbReference>
<dbReference type="Pfam" id="PF20976">
    <property type="entry name" value="Pop8"/>
    <property type="match status" value="1"/>
</dbReference>